<feature type="binding site" evidence="4">
    <location>
        <position position="117"/>
    </location>
    <ligand>
        <name>S-methyl-5'-thioadenosine</name>
        <dbReference type="ChEBI" id="CHEBI:17509"/>
    </ligand>
</feature>
<comment type="similarity">
    <text evidence="1 4">Belongs to the spermidine/spermine synthase family.</text>
</comment>
<dbReference type="OrthoDB" id="9793120at2"/>
<accession>A0A1Z4LHD2</accession>
<evidence type="ECO:0000256" key="1">
    <source>
        <dbReference type="ARBA" id="ARBA00007867"/>
    </source>
</evidence>
<gene>
    <name evidence="7" type="primary">speE_1</name>
    <name evidence="4" type="synonym">speE</name>
    <name evidence="7" type="ORF">NIES267_00360</name>
</gene>
<dbReference type="InterPro" id="IPR029063">
    <property type="entry name" value="SAM-dependent_MTases_sf"/>
</dbReference>
<dbReference type="NCBIfam" id="NF002010">
    <property type="entry name" value="PRK00811.1"/>
    <property type="match status" value="1"/>
</dbReference>
<dbReference type="InterPro" id="IPR035246">
    <property type="entry name" value="Spermidine_synt_N"/>
</dbReference>
<sequence>MTISQQTGKISSTEWVTDSNGNFAISIRLKGERLFHEVSPFQTVEVFDTHDRGKMLTIDRMVMCTEADEAAYHEMIAHVPMLTHHGVKDVLVIGAGDGGTIRELVRHQGIEAITMVEIDEAVVRASKQFLPTISSALEHPKLNLLIDDGIKFVKNANESSYDLVIIDSSDPVGPSEGLFTLEFYQDVYRCLRPGGVITVQSESPIFHQKAFVDLNQCLKQIFGNDSVHCYLVFIPMYPTGMWSLTYCSKQGVHPVENLDCEKAKQFVKEHKLRYYNAEIHKAAFALPEFIREMTS</sequence>
<dbReference type="Pfam" id="PF01564">
    <property type="entry name" value="Spermine_synth"/>
    <property type="match status" value="1"/>
</dbReference>
<comment type="catalytic activity">
    <reaction evidence="4">
        <text>S-adenosyl 3-(methylsulfanyl)propylamine + putrescine = S-methyl-5'-thioadenosine + spermidine + H(+)</text>
        <dbReference type="Rhea" id="RHEA:12721"/>
        <dbReference type="ChEBI" id="CHEBI:15378"/>
        <dbReference type="ChEBI" id="CHEBI:17509"/>
        <dbReference type="ChEBI" id="CHEBI:57443"/>
        <dbReference type="ChEBI" id="CHEBI:57834"/>
        <dbReference type="ChEBI" id="CHEBI:326268"/>
        <dbReference type="EC" id="2.5.1.16"/>
    </reaction>
</comment>
<evidence type="ECO:0000256" key="2">
    <source>
        <dbReference type="ARBA" id="ARBA00022679"/>
    </source>
</evidence>
<feature type="binding site" evidence="4">
    <location>
        <position position="174"/>
    </location>
    <ligand>
        <name>S-methyl-5'-thioadenosine</name>
        <dbReference type="ChEBI" id="CHEBI:17509"/>
    </ligand>
</feature>
<name>A0A1Z4LHD2_9CYAN</name>
<dbReference type="PROSITE" id="PS51006">
    <property type="entry name" value="PABS_2"/>
    <property type="match status" value="1"/>
</dbReference>
<protein>
    <recommendedName>
        <fullName evidence="4">Polyamine aminopropyltransferase</fullName>
    </recommendedName>
    <alternativeName>
        <fullName evidence="4">Putrescine aminopropyltransferase</fullName>
        <shortName evidence="4">PAPT</shortName>
    </alternativeName>
    <alternativeName>
        <fullName evidence="4">Spermidine synthase</fullName>
        <shortName evidence="4">SPDS</shortName>
        <shortName evidence="4">SPDSY</shortName>
        <ecNumber evidence="4">2.5.1.16</ecNumber>
    </alternativeName>
</protein>
<dbReference type="AlphaFoldDB" id="A0A1Z4LHD2"/>
<organism evidence="7 8">
    <name type="scientific">Calothrix parasitica NIES-267</name>
    <dbReference type="NCBI Taxonomy" id="1973488"/>
    <lineage>
        <taxon>Bacteria</taxon>
        <taxon>Bacillati</taxon>
        <taxon>Cyanobacteriota</taxon>
        <taxon>Cyanophyceae</taxon>
        <taxon>Nostocales</taxon>
        <taxon>Calotrichaceae</taxon>
        <taxon>Calothrix</taxon>
    </lineage>
</organism>
<dbReference type="Pfam" id="PF17284">
    <property type="entry name" value="Spermine_synt_N"/>
    <property type="match status" value="1"/>
</dbReference>
<dbReference type="Gene3D" id="2.30.140.10">
    <property type="entry name" value="Spermidine synthase, tetramerisation domain"/>
    <property type="match status" value="1"/>
</dbReference>
<feature type="binding site" evidence="4">
    <location>
        <position position="73"/>
    </location>
    <ligand>
        <name>spermidine</name>
        <dbReference type="ChEBI" id="CHEBI:57834"/>
    </ligand>
</feature>
<dbReference type="Gene3D" id="3.40.50.150">
    <property type="entry name" value="Vaccinia Virus protein VP39"/>
    <property type="match status" value="1"/>
</dbReference>
<dbReference type="PANTHER" id="PTHR11558:SF11">
    <property type="entry name" value="SPERMIDINE SYNTHASE"/>
    <property type="match status" value="1"/>
</dbReference>
<keyword evidence="8" id="KW-1185">Reference proteome</keyword>
<evidence type="ECO:0000256" key="4">
    <source>
        <dbReference type="HAMAP-Rule" id="MF_00198"/>
    </source>
</evidence>
<feature type="domain" description="PABS" evidence="6">
    <location>
        <begin position="13"/>
        <end position="249"/>
    </location>
</feature>
<dbReference type="EMBL" id="AP018227">
    <property type="protein sequence ID" value="BAY80579.1"/>
    <property type="molecule type" value="Genomic_DNA"/>
</dbReference>
<dbReference type="InterPro" id="IPR001045">
    <property type="entry name" value="Spermi_synthase"/>
</dbReference>
<dbReference type="CDD" id="cd02440">
    <property type="entry name" value="AdoMet_MTases"/>
    <property type="match status" value="1"/>
</dbReference>
<dbReference type="SUPFAM" id="SSF53335">
    <property type="entry name" value="S-adenosyl-L-methionine-dependent methyltransferases"/>
    <property type="match status" value="1"/>
</dbReference>
<dbReference type="GO" id="GO:0004766">
    <property type="term" value="F:spermidine synthase activity"/>
    <property type="evidence" value="ECO:0007669"/>
    <property type="project" value="UniProtKB-UniRule"/>
</dbReference>
<feature type="binding site" evidence="4">
    <location>
        <begin position="148"/>
        <end position="149"/>
    </location>
    <ligand>
        <name>S-methyl-5'-thioadenosine</name>
        <dbReference type="ChEBI" id="CHEBI:17509"/>
    </ligand>
</feature>
<evidence type="ECO:0000313" key="7">
    <source>
        <dbReference type="EMBL" id="BAY80579.1"/>
    </source>
</evidence>
<evidence type="ECO:0000256" key="3">
    <source>
        <dbReference type="ARBA" id="ARBA00023115"/>
    </source>
</evidence>
<feature type="binding site" evidence="4">
    <location>
        <begin position="167"/>
        <end position="170"/>
    </location>
    <ligand>
        <name>spermidine</name>
        <dbReference type="ChEBI" id="CHEBI:57834"/>
    </ligand>
</feature>
<feature type="binding site" evidence="4">
    <location>
        <position position="97"/>
    </location>
    <ligand>
        <name>spermidine</name>
        <dbReference type="ChEBI" id="CHEBI:57834"/>
    </ligand>
</feature>
<comment type="pathway">
    <text evidence="4">Amine and polyamine biosynthesis; spermidine biosynthesis; spermidine from putrescine: step 1/1.</text>
</comment>
<keyword evidence="2 4" id="KW-0808">Transferase</keyword>
<evidence type="ECO:0000256" key="5">
    <source>
        <dbReference type="PROSITE-ProRule" id="PRU00354"/>
    </source>
</evidence>
<dbReference type="InterPro" id="IPR030374">
    <property type="entry name" value="PABS"/>
</dbReference>
<evidence type="ECO:0000313" key="8">
    <source>
        <dbReference type="Proteomes" id="UP000218418"/>
    </source>
</evidence>
<evidence type="ECO:0000259" key="6">
    <source>
        <dbReference type="PROSITE" id="PS51006"/>
    </source>
</evidence>
<feature type="binding site" evidence="4">
    <location>
        <position position="42"/>
    </location>
    <ligand>
        <name>S-methyl-5'-thioadenosine</name>
        <dbReference type="ChEBI" id="CHEBI:17509"/>
    </ligand>
</feature>
<comment type="function">
    <text evidence="4">Catalyzes the irreversible transfer of a propylamine group from the amino donor S-adenosylmethioninamine (decarboxy-AdoMet) to putrescine (1,4-diaminobutane) to yield spermidine.</text>
</comment>
<comment type="subunit">
    <text evidence="4">Homodimer or homotetramer.</text>
</comment>
<keyword evidence="3 4" id="KW-0620">Polyamine biosynthesis</keyword>
<reference evidence="7 8" key="1">
    <citation type="submission" date="2017-06" db="EMBL/GenBank/DDBJ databases">
        <title>Genome sequencing of cyanobaciteial culture collection at National Institute for Environmental Studies (NIES).</title>
        <authorList>
            <person name="Hirose Y."/>
            <person name="Shimura Y."/>
            <person name="Fujisawa T."/>
            <person name="Nakamura Y."/>
            <person name="Kawachi M."/>
        </authorList>
    </citation>
    <scope>NUCLEOTIDE SEQUENCE [LARGE SCALE GENOMIC DNA]</scope>
    <source>
        <strain evidence="7 8">NIES-267</strain>
    </source>
</reference>
<proteinExistence type="inferred from homology"/>
<dbReference type="NCBIfam" id="TIGR00417">
    <property type="entry name" value="speE"/>
    <property type="match status" value="1"/>
</dbReference>
<feature type="active site" description="Proton acceptor" evidence="4 5">
    <location>
        <position position="167"/>
    </location>
</feature>
<dbReference type="GO" id="GO:0008295">
    <property type="term" value="P:spermidine biosynthetic process"/>
    <property type="evidence" value="ECO:0007669"/>
    <property type="project" value="UniProtKB-UniRule"/>
</dbReference>
<dbReference type="Proteomes" id="UP000218418">
    <property type="component" value="Chromosome"/>
</dbReference>
<dbReference type="UniPathway" id="UPA00248">
    <property type="reaction ID" value="UER00314"/>
</dbReference>
<dbReference type="GO" id="GO:0005829">
    <property type="term" value="C:cytosol"/>
    <property type="evidence" value="ECO:0007669"/>
    <property type="project" value="TreeGrafter"/>
</dbReference>
<dbReference type="EC" id="2.5.1.16" evidence="4"/>
<dbReference type="PANTHER" id="PTHR11558">
    <property type="entry name" value="SPERMIDINE/SPERMINE SYNTHASE"/>
    <property type="match status" value="1"/>
</dbReference>
<dbReference type="HAMAP" id="MF_00198">
    <property type="entry name" value="Spermidine_synth"/>
    <property type="match status" value="1"/>
</dbReference>
<keyword evidence="4" id="KW-0745">Spermidine biosynthesis</keyword>
<dbReference type="InterPro" id="IPR037163">
    <property type="entry name" value="Spermidine_synt_N_sf"/>
</dbReference>